<name>A0A5D2W804_GOSMU</name>
<protein>
    <submittedName>
        <fullName evidence="1">Uncharacterized protein</fullName>
    </submittedName>
</protein>
<dbReference type="EMBL" id="CM017649">
    <property type="protein sequence ID" value="TYI97679.1"/>
    <property type="molecule type" value="Genomic_DNA"/>
</dbReference>
<accession>A0A5D2W804</accession>
<reference evidence="1 2" key="1">
    <citation type="submission" date="2019-07" db="EMBL/GenBank/DDBJ databases">
        <title>WGS assembly of Gossypium mustelinum.</title>
        <authorList>
            <person name="Chen Z.J."/>
            <person name="Sreedasyam A."/>
            <person name="Ando A."/>
            <person name="Song Q."/>
            <person name="De L."/>
            <person name="Hulse-Kemp A."/>
            <person name="Ding M."/>
            <person name="Ye W."/>
            <person name="Kirkbride R."/>
            <person name="Jenkins J."/>
            <person name="Plott C."/>
            <person name="Lovell J."/>
            <person name="Lin Y.-M."/>
            <person name="Vaughn R."/>
            <person name="Liu B."/>
            <person name="Li W."/>
            <person name="Simpson S."/>
            <person name="Scheffler B."/>
            <person name="Saski C."/>
            <person name="Grover C."/>
            <person name="Hu G."/>
            <person name="Conover J."/>
            <person name="Carlson J."/>
            <person name="Shu S."/>
            <person name="Boston L."/>
            <person name="Williams M."/>
            <person name="Peterson D."/>
            <person name="Mcgee K."/>
            <person name="Jones D."/>
            <person name="Wendel J."/>
            <person name="Stelly D."/>
            <person name="Grimwood J."/>
            <person name="Schmutz J."/>
        </authorList>
    </citation>
    <scope>NUCLEOTIDE SEQUENCE [LARGE SCALE GENOMIC DNA]</scope>
    <source>
        <strain evidence="1">1408120.09</strain>
    </source>
</reference>
<keyword evidence="2" id="KW-1185">Reference proteome</keyword>
<evidence type="ECO:0000313" key="1">
    <source>
        <dbReference type="EMBL" id="TYI97679.1"/>
    </source>
</evidence>
<dbReference type="AlphaFoldDB" id="A0A5D2W804"/>
<evidence type="ECO:0000313" key="2">
    <source>
        <dbReference type="Proteomes" id="UP000323597"/>
    </source>
</evidence>
<proteinExistence type="predicted"/>
<organism evidence="1 2">
    <name type="scientific">Gossypium mustelinum</name>
    <name type="common">Cotton</name>
    <name type="synonym">Gossypium caicoense</name>
    <dbReference type="NCBI Taxonomy" id="34275"/>
    <lineage>
        <taxon>Eukaryota</taxon>
        <taxon>Viridiplantae</taxon>
        <taxon>Streptophyta</taxon>
        <taxon>Embryophyta</taxon>
        <taxon>Tracheophyta</taxon>
        <taxon>Spermatophyta</taxon>
        <taxon>Magnoliopsida</taxon>
        <taxon>eudicotyledons</taxon>
        <taxon>Gunneridae</taxon>
        <taxon>Pentapetalae</taxon>
        <taxon>rosids</taxon>
        <taxon>malvids</taxon>
        <taxon>Malvales</taxon>
        <taxon>Malvaceae</taxon>
        <taxon>Malvoideae</taxon>
        <taxon>Gossypium</taxon>
    </lineage>
</organism>
<sequence>MVLPLLFYLFRVEERKKRRQKTRKVEERAGARDNVCDVQGRRARRAGAAAAICCLGFL</sequence>
<gene>
    <name evidence="1" type="ORF">E1A91_D01G159900v1</name>
</gene>
<dbReference type="Proteomes" id="UP000323597">
    <property type="component" value="Chromosome D01"/>
</dbReference>